<feature type="transmembrane region" description="Helical" evidence="1">
    <location>
        <begin position="20"/>
        <end position="44"/>
    </location>
</feature>
<keyword evidence="3" id="KW-1185">Reference proteome</keyword>
<dbReference type="EMBL" id="CP003479">
    <property type="protein sequence ID" value="AFI03495.1"/>
    <property type="molecule type" value="Genomic_DNA"/>
</dbReference>
<keyword evidence="1" id="KW-0812">Transmembrane</keyword>
<dbReference type="AlphaFoldDB" id="I0EKM6"/>
<evidence type="ECO:0000313" key="2">
    <source>
        <dbReference type="EMBL" id="AFI03495.1"/>
    </source>
</evidence>
<evidence type="ECO:0000256" key="1">
    <source>
        <dbReference type="SAM" id="Phobius"/>
    </source>
</evidence>
<reference evidence="3" key="1">
    <citation type="submission" date="2012-04" db="EMBL/GenBank/DDBJ databases">
        <title>Complete genome sequence of Helicobacter cetorum strain MIT 00-7128.</title>
        <authorList>
            <person name="Kersulyte D."/>
            <person name="Berg D.E."/>
        </authorList>
    </citation>
    <scope>NUCLEOTIDE SEQUENCE [LARGE SCALE GENOMIC DNA]</scope>
    <source>
        <strain evidence="3">MIT 00-7128</strain>
    </source>
</reference>
<dbReference type="HOGENOM" id="CLU_2861572_0_0_7"/>
<dbReference type="Proteomes" id="UP000005010">
    <property type="component" value="Chromosome"/>
</dbReference>
<proteinExistence type="predicted"/>
<name>I0EKM6_HELC0</name>
<sequence>MGRFLNKALCFHKKLSFFSFSITCLVALILASLYSAMAFMNFVFSKKFFQIIFLFLAKFSKFIL</sequence>
<accession>I0EKM6</accession>
<gene>
    <name evidence="2" type="ordered locus">HCW_01010</name>
</gene>
<evidence type="ECO:0000313" key="3">
    <source>
        <dbReference type="Proteomes" id="UP000005010"/>
    </source>
</evidence>
<keyword evidence="1" id="KW-1133">Transmembrane helix</keyword>
<dbReference type="KEGG" id="hce:HCW_01010"/>
<dbReference type="PATRIC" id="fig|182217.3.peg.210"/>
<protein>
    <submittedName>
        <fullName evidence="2">Uncharacterized protein</fullName>
    </submittedName>
</protein>
<organism evidence="2 3">
    <name type="scientific">Helicobacter cetorum (strain ATCC BAA-429 / MIT 00-7128)</name>
    <dbReference type="NCBI Taxonomy" id="182217"/>
    <lineage>
        <taxon>Bacteria</taxon>
        <taxon>Pseudomonadati</taxon>
        <taxon>Campylobacterota</taxon>
        <taxon>Epsilonproteobacteria</taxon>
        <taxon>Campylobacterales</taxon>
        <taxon>Helicobacteraceae</taxon>
        <taxon>Helicobacter</taxon>
    </lineage>
</organism>
<keyword evidence="1" id="KW-0472">Membrane</keyword>